<dbReference type="EMBL" id="CAJOBI010313445">
    <property type="protein sequence ID" value="CAF5173118.1"/>
    <property type="molecule type" value="Genomic_DNA"/>
</dbReference>
<evidence type="ECO:0000313" key="4">
    <source>
        <dbReference type="Proteomes" id="UP000681720"/>
    </source>
</evidence>
<protein>
    <recommendedName>
        <fullName evidence="1">E3 ubiquitin-protein ligase</fullName>
        <ecNumber evidence="1">2.3.2.27</ecNumber>
    </recommendedName>
</protein>
<keyword evidence="1" id="KW-0863">Zinc-finger</keyword>
<evidence type="ECO:0000313" key="2">
    <source>
        <dbReference type="EMBL" id="CAF5173118.1"/>
    </source>
</evidence>
<comment type="function">
    <text evidence="1">Ubiquitin ligase protein which is a component of the N-end rule pathway. Recognizes and binds to proteins bearing specific N-terminal residues that are destabilizing according to the N-end rule, leading to their ubiquitination and subsequent degradation.</text>
</comment>
<dbReference type="GO" id="GO:0008270">
    <property type="term" value="F:zinc ion binding"/>
    <property type="evidence" value="ECO:0007669"/>
    <property type="project" value="UniProtKB-UniRule"/>
</dbReference>
<reference evidence="3" key="1">
    <citation type="submission" date="2021-02" db="EMBL/GenBank/DDBJ databases">
        <authorList>
            <person name="Nowell W R."/>
        </authorList>
    </citation>
    <scope>NUCLEOTIDE SEQUENCE</scope>
</reference>
<keyword evidence="1" id="KW-0833">Ubl conjugation pathway</keyword>
<gene>
    <name evidence="3" type="ORF">GIL414_LOCUS67802</name>
    <name evidence="2" type="ORF">SMN809_LOCUS66475</name>
</gene>
<sequence length="206" mass="23571">MDDWKLTFHLPLHRYLSVFAYNAIHQFNIDPSSFLPVNDQNTLLNLMFCPLRTICGYYEVLSSIWLRNGEQVTVQAKTYAKSAFSSSMHDADLFLLQLISCYVEPNLFIETFLKRFHVYSWLFHSKTASNLDSSQQISMLESALIALCAIVVFQPNLAVCETKHIRSEIVTTLAVSDRLYSEVEENVPDPSPLSTNRKGIEVILQQ</sequence>
<organism evidence="3 4">
    <name type="scientific">Rotaria magnacalcarata</name>
    <dbReference type="NCBI Taxonomy" id="392030"/>
    <lineage>
        <taxon>Eukaryota</taxon>
        <taxon>Metazoa</taxon>
        <taxon>Spiralia</taxon>
        <taxon>Gnathifera</taxon>
        <taxon>Rotifera</taxon>
        <taxon>Eurotatoria</taxon>
        <taxon>Bdelloidea</taxon>
        <taxon>Philodinida</taxon>
        <taxon>Philodinidae</taxon>
        <taxon>Rotaria</taxon>
    </lineage>
</organism>
<evidence type="ECO:0000256" key="1">
    <source>
        <dbReference type="RuleBase" id="RU366018"/>
    </source>
</evidence>
<keyword evidence="1" id="KW-0862">Zinc</keyword>
<dbReference type="PANTHER" id="PTHR21497:SF39">
    <property type="entry name" value="E3 UBIQUITIN-PROTEIN LIGASE UBR3"/>
    <property type="match status" value="1"/>
</dbReference>
<name>A0A8S3H5W3_9BILA</name>
<dbReference type="GO" id="GO:0016567">
    <property type="term" value="P:protein ubiquitination"/>
    <property type="evidence" value="ECO:0007669"/>
    <property type="project" value="UniProtKB-UniRule"/>
</dbReference>
<dbReference type="InterPro" id="IPR039164">
    <property type="entry name" value="UBR1-like"/>
</dbReference>
<keyword evidence="1" id="KW-0808">Transferase</keyword>
<dbReference type="GO" id="GO:0061630">
    <property type="term" value="F:ubiquitin protein ligase activity"/>
    <property type="evidence" value="ECO:0007669"/>
    <property type="project" value="UniProtKB-UniRule"/>
</dbReference>
<dbReference type="GO" id="GO:0000151">
    <property type="term" value="C:ubiquitin ligase complex"/>
    <property type="evidence" value="ECO:0007669"/>
    <property type="project" value="TreeGrafter"/>
</dbReference>
<dbReference type="EC" id="2.3.2.27" evidence="1"/>
<accession>A0A8S3H5W3</accession>
<dbReference type="PANTHER" id="PTHR21497">
    <property type="entry name" value="UBIQUITIN LIGASE E3 ALPHA-RELATED"/>
    <property type="match status" value="1"/>
</dbReference>
<dbReference type="GO" id="GO:0005737">
    <property type="term" value="C:cytoplasm"/>
    <property type="evidence" value="ECO:0007669"/>
    <property type="project" value="TreeGrafter"/>
</dbReference>
<proteinExistence type="inferred from homology"/>
<comment type="pathway">
    <text evidence="1">Protein modification; protein ubiquitination.</text>
</comment>
<dbReference type="Proteomes" id="UP000676336">
    <property type="component" value="Unassembled WGS sequence"/>
</dbReference>
<dbReference type="EMBL" id="CAJOBJ010326699">
    <property type="protein sequence ID" value="CAF5176324.1"/>
    <property type="molecule type" value="Genomic_DNA"/>
</dbReference>
<dbReference type="GO" id="GO:0071596">
    <property type="term" value="P:ubiquitin-dependent protein catabolic process via the N-end rule pathway"/>
    <property type="evidence" value="ECO:0007669"/>
    <property type="project" value="UniProtKB-UniRule"/>
</dbReference>
<comment type="caution">
    <text evidence="3">The sequence shown here is derived from an EMBL/GenBank/DDBJ whole genome shotgun (WGS) entry which is preliminary data.</text>
</comment>
<dbReference type="AlphaFoldDB" id="A0A8S3H5W3"/>
<evidence type="ECO:0000313" key="3">
    <source>
        <dbReference type="EMBL" id="CAF5176324.1"/>
    </source>
</evidence>
<dbReference type="Proteomes" id="UP000681720">
    <property type="component" value="Unassembled WGS sequence"/>
</dbReference>
<keyword evidence="1" id="KW-0479">Metal-binding</keyword>
<comment type="similarity">
    <text evidence="1">Belongs to the E3 ubiquitin-protein ligase UBR1-like family.</text>
</comment>
<comment type="catalytic activity">
    <reaction evidence="1">
        <text>S-ubiquitinyl-[E2 ubiquitin-conjugating enzyme]-L-cysteine + [acceptor protein]-L-lysine = [E2 ubiquitin-conjugating enzyme]-L-cysteine + N(6)-ubiquitinyl-[acceptor protein]-L-lysine.</text>
        <dbReference type="EC" id="2.3.2.27"/>
    </reaction>
</comment>
<feature type="non-terminal residue" evidence="3">
    <location>
        <position position="1"/>
    </location>
</feature>